<dbReference type="PANTHER" id="PTHR34009:SF2">
    <property type="entry name" value="PROTEIN STAR"/>
    <property type="match status" value="1"/>
</dbReference>
<name>A0ABY7D9D7_MYAAR</name>
<dbReference type="InterPro" id="IPR006342">
    <property type="entry name" value="FkbM_mtfrase"/>
</dbReference>
<dbReference type="InterPro" id="IPR053202">
    <property type="entry name" value="EGF_Rcpt_Signaling_Reg"/>
</dbReference>
<evidence type="ECO:0000259" key="1">
    <source>
        <dbReference type="Pfam" id="PF05050"/>
    </source>
</evidence>
<accession>A0ABY7D9D7</accession>
<gene>
    <name evidence="2" type="ORF">MAR_006732</name>
</gene>
<dbReference type="Gene3D" id="3.40.50.150">
    <property type="entry name" value="Vaccinia Virus protein VP39"/>
    <property type="match status" value="1"/>
</dbReference>
<feature type="non-terminal residue" evidence="2">
    <location>
        <position position="1"/>
    </location>
</feature>
<organism evidence="2 3">
    <name type="scientific">Mya arenaria</name>
    <name type="common">Soft-shell clam</name>
    <dbReference type="NCBI Taxonomy" id="6604"/>
    <lineage>
        <taxon>Eukaryota</taxon>
        <taxon>Metazoa</taxon>
        <taxon>Spiralia</taxon>
        <taxon>Lophotrochozoa</taxon>
        <taxon>Mollusca</taxon>
        <taxon>Bivalvia</taxon>
        <taxon>Autobranchia</taxon>
        <taxon>Heteroconchia</taxon>
        <taxon>Euheterodonta</taxon>
        <taxon>Imparidentia</taxon>
        <taxon>Neoheterodontei</taxon>
        <taxon>Myida</taxon>
        <taxon>Myoidea</taxon>
        <taxon>Myidae</taxon>
        <taxon>Mya</taxon>
    </lineage>
</organism>
<dbReference type="Pfam" id="PF05050">
    <property type="entry name" value="Methyltransf_21"/>
    <property type="match status" value="1"/>
</dbReference>
<protein>
    <submittedName>
        <fullName evidence="2">STAR-like protein</fullName>
    </submittedName>
</protein>
<dbReference type="InterPro" id="IPR029063">
    <property type="entry name" value="SAM-dependent_MTases_sf"/>
</dbReference>
<sequence length="318" mass="36757">TPALKMLRSTFVYLLATSLQCGLIYMLYKNQTRSITASDVDKQDTPALSHDQLMVAAFHQKRQFVVHEQEFQPMVIPFSRNESFDYKSAMQKLNDEKVSADDPRLIRLIRDYYIDPPSTEKYNLDNPDSLEYSVGQTPFEGGFYIECGGLDGERGSNTLFFEKVRRWNGLLIEADESNYALLKGKHRKAFTMNACLNTESGRVVHGEEARNWIRNRHLKIDEVSVQCFPLYSILLALNQLTVDFFSLDVEGDEMRVLQTIPFDKIDIKMMTVEFIHQSRNGKDLKPFVESKGYDSLLKVTRWDGRVNDIIFRKKGLTH</sequence>
<keyword evidence="3" id="KW-1185">Reference proteome</keyword>
<feature type="domain" description="Methyltransferase FkbM" evidence="1">
    <location>
        <begin position="146"/>
        <end position="293"/>
    </location>
</feature>
<dbReference type="SUPFAM" id="SSF53335">
    <property type="entry name" value="S-adenosyl-L-methionine-dependent methyltransferases"/>
    <property type="match status" value="1"/>
</dbReference>
<proteinExistence type="predicted"/>
<evidence type="ECO:0000313" key="2">
    <source>
        <dbReference type="EMBL" id="WAQ94261.1"/>
    </source>
</evidence>
<dbReference type="PANTHER" id="PTHR34009">
    <property type="entry name" value="PROTEIN STAR"/>
    <property type="match status" value="1"/>
</dbReference>
<dbReference type="EMBL" id="CP111012">
    <property type="protein sequence ID" value="WAQ94261.1"/>
    <property type="molecule type" value="Genomic_DNA"/>
</dbReference>
<evidence type="ECO:0000313" key="3">
    <source>
        <dbReference type="Proteomes" id="UP001164746"/>
    </source>
</evidence>
<reference evidence="2" key="1">
    <citation type="submission" date="2022-11" db="EMBL/GenBank/DDBJ databases">
        <title>Centuries of genome instability and evolution in soft-shell clam transmissible cancer (bioRxiv).</title>
        <authorList>
            <person name="Hart S.F.M."/>
            <person name="Yonemitsu M.A."/>
            <person name="Giersch R.M."/>
            <person name="Beal B.F."/>
            <person name="Arriagada G."/>
            <person name="Davis B.W."/>
            <person name="Ostrander E.A."/>
            <person name="Goff S.P."/>
            <person name="Metzger M.J."/>
        </authorList>
    </citation>
    <scope>NUCLEOTIDE SEQUENCE</scope>
    <source>
        <strain evidence="2">MELC-2E11</strain>
        <tissue evidence="2">Siphon/mantle</tissue>
    </source>
</reference>
<dbReference type="Proteomes" id="UP001164746">
    <property type="component" value="Chromosome 1"/>
</dbReference>